<organism evidence="14 15">
    <name type="scientific">Thraustotheca clavata</name>
    <dbReference type="NCBI Taxonomy" id="74557"/>
    <lineage>
        <taxon>Eukaryota</taxon>
        <taxon>Sar</taxon>
        <taxon>Stramenopiles</taxon>
        <taxon>Oomycota</taxon>
        <taxon>Saprolegniomycetes</taxon>
        <taxon>Saprolegniales</taxon>
        <taxon>Achlyaceae</taxon>
        <taxon>Thraustotheca</taxon>
    </lineage>
</organism>
<comment type="subunit">
    <text evidence="4">Homotetramer.</text>
</comment>
<dbReference type="InterPro" id="IPR000306">
    <property type="entry name" value="Znf_FYVE"/>
</dbReference>
<dbReference type="SMART" id="SM00064">
    <property type="entry name" value="FYVE"/>
    <property type="match status" value="1"/>
</dbReference>
<evidence type="ECO:0000313" key="14">
    <source>
        <dbReference type="EMBL" id="OQS00251.1"/>
    </source>
</evidence>
<sequence>MNRLDVIKKHTMVQPPVTSHVLDTSRGCPAQGMLIVLERQTGGNWTTVGSGVTNADGRVSGLTHVGQDLTGTCRITFETQAYFEQNNIPEYFFPFVSIVFKVKCAEDHYHVPLLINPFGYSTYRAFLIVPIMVKYLETNDGALNGIDVLEGVSIASWRPDASHDRCNACVKKFRLFRRKHHCRVCGEIYCYKCLQQRYVHVPLAGTAMTYVCVWCVDLAPREPLLSRGAPSTQKSPQSLPPSEPAQELHIQSFEAAKVIISPMPIQFHTELQHLSAFTPTGEATVETLPGICSLMCSAIECSYGAIVLYEEPRPLTVVTQQGLGSFVLTDAFRILCNRAVNVNRVCSLNYTSGAYQFCSTAPLIDPSTKKTIGCVIVLDTIEKEGINPSLTLPYYARLAVDQLALLSPKRKLSRPLCCSFQETHSKLISIRRLSNVTLS</sequence>
<dbReference type="Pfam" id="PF01363">
    <property type="entry name" value="FYVE"/>
    <property type="match status" value="1"/>
</dbReference>
<feature type="binding site" evidence="11">
    <location>
        <position position="123"/>
    </location>
    <ligand>
        <name>substrate</name>
    </ligand>
</feature>
<keyword evidence="6" id="KW-0659">Purine metabolism</keyword>
<evidence type="ECO:0000256" key="5">
    <source>
        <dbReference type="ARBA" id="ARBA00012609"/>
    </source>
</evidence>
<keyword evidence="9 14" id="KW-0378">Hydrolase</keyword>
<dbReference type="InterPro" id="IPR023418">
    <property type="entry name" value="Thyroxine_BS"/>
</dbReference>
<evidence type="ECO:0000256" key="8">
    <source>
        <dbReference type="ARBA" id="ARBA00022771"/>
    </source>
</evidence>
<dbReference type="InterPro" id="IPR014306">
    <property type="entry name" value="Hydroxyisourate_hydrolase"/>
</dbReference>
<dbReference type="GO" id="GO:0006144">
    <property type="term" value="P:purine nucleobase metabolic process"/>
    <property type="evidence" value="ECO:0007669"/>
    <property type="project" value="UniProtKB-KW"/>
</dbReference>
<dbReference type="Gene3D" id="2.60.40.180">
    <property type="entry name" value="Transthyretin/hydroxyisourate hydrolase domain"/>
    <property type="match status" value="1"/>
</dbReference>
<dbReference type="InterPro" id="IPR017455">
    <property type="entry name" value="Znf_FYVE-rel"/>
</dbReference>
<dbReference type="InterPro" id="IPR011011">
    <property type="entry name" value="Znf_FYVE_PHD"/>
</dbReference>
<dbReference type="STRING" id="74557.A0A1V9ZQL2"/>
<evidence type="ECO:0000313" key="15">
    <source>
        <dbReference type="Proteomes" id="UP000243217"/>
    </source>
</evidence>
<comment type="similarity">
    <text evidence="3">Belongs to the transthyretin family. 5-hydroxyisourate hydrolase subfamily.</text>
</comment>
<feature type="binding site" evidence="11">
    <location>
        <position position="58"/>
    </location>
    <ligand>
        <name>substrate</name>
    </ligand>
</feature>
<dbReference type="SUPFAM" id="SSF49472">
    <property type="entry name" value="Transthyretin (synonym: prealbumin)"/>
    <property type="match status" value="1"/>
</dbReference>
<keyword evidence="15" id="KW-1185">Reference proteome</keyword>
<proteinExistence type="inferred from homology"/>
<dbReference type="PANTHER" id="PTHR10395">
    <property type="entry name" value="URICASE AND TRANSTHYRETIN-RELATED"/>
    <property type="match status" value="1"/>
</dbReference>
<evidence type="ECO:0000256" key="3">
    <source>
        <dbReference type="ARBA" id="ARBA00009850"/>
    </source>
</evidence>
<dbReference type="PROSITE" id="PS00768">
    <property type="entry name" value="TRANSTHYRETIN_1"/>
    <property type="match status" value="1"/>
</dbReference>
<dbReference type="EC" id="3.5.2.17" evidence="5"/>
<keyword evidence="8 12" id="KW-0863">Zinc-finger</keyword>
<evidence type="ECO:0000256" key="7">
    <source>
        <dbReference type="ARBA" id="ARBA00022723"/>
    </source>
</evidence>
<dbReference type="CDD" id="cd05822">
    <property type="entry name" value="TLP_HIUase"/>
    <property type="match status" value="1"/>
</dbReference>
<dbReference type="InterPro" id="IPR013083">
    <property type="entry name" value="Znf_RING/FYVE/PHD"/>
</dbReference>
<dbReference type="EMBL" id="JNBS01001729">
    <property type="protein sequence ID" value="OQS00251.1"/>
    <property type="molecule type" value="Genomic_DNA"/>
</dbReference>
<evidence type="ECO:0000259" key="13">
    <source>
        <dbReference type="PROSITE" id="PS50178"/>
    </source>
</evidence>
<dbReference type="NCBIfam" id="TIGR02962">
    <property type="entry name" value="hdxy_isourate"/>
    <property type="match status" value="1"/>
</dbReference>
<gene>
    <name evidence="14" type="ORF">THRCLA_06092</name>
</gene>
<comment type="catalytic activity">
    <reaction evidence="1">
        <text>5-hydroxyisourate + H2O = 5-hydroxy-2-oxo-4-ureido-2,5-dihydro-1H-imidazole-5-carboxylate + H(+)</text>
        <dbReference type="Rhea" id="RHEA:23736"/>
        <dbReference type="ChEBI" id="CHEBI:15377"/>
        <dbReference type="ChEBI" id="CHEBI:15378"/>
        <dbReference type="ChEBI" id="CHEBI:18072"/>
        <dbReference type="ChEBI" id="CHEBI:58639"/>
        <dbReference type="EC" id="3.5.2.17"/>
    </reaction>
</comment>
<accession>A0A1V9ZQL2</accession>
<dbReference type="Pfam" id="PF00576">
    <property type="entry name" value="Transthyretin"/>
    <property type="match status" value="1"/>
</dbReference>
<evidence type="ECO:0000256" key="11">
    <source>
        <dbReference type="PIRSR" id="PIRSR600895-51"/>
    </source>
</evidence>
<dbReference type="SUPFAM" id="SSF57903">
    <property type="entry name" value="FYVE/PHD zinc finger"/>
    <property type="match status" value="1"/>
</dbReference>
<name>A0A1V9ZQL2_9STRA</name>
<keyword evidence="10" id="KW-0862">Zinc</keyword>
<dbReference type="GO" id="GO:0033971">
    <property type="term" value="F:hydroxyisourate hydrolase activity"/>
    <property type="evidence" value="ECO:0007669"/>
    <property type="project" value="UniProtKB-EC"/>
</dbReference>
<dbReference type="InterPro" id="IPR036817">
    <property type="entry name" value="Transthyretin/HIU_hydrolase_sf"/>
</dbReference>
<dbReference type="PROSITE" id="PS50178">
    <property type="entry name" value="ZF_FYVE"/>
    <property type="match status" value="1"/>
</dbReference>
<dbReference type="GO" id="GO:0008270">
    <property type="term" value="F:zinc ion binding"/>
    <property type="evidence" value="ECO:0007669"/>
    <property type="project" value="UniProtKB-KW"/>
</dbReference>
<comment type="caution">
    <text evidence="14">The sequence shown here is derived from an EMBL/GenBank/DDBJ whole genome shotgun (WGS) entry which is preliminary data.</text>
</comment>
<dbReference type="InterPro" id="IPR000895">
    <property type="entry name" value="Transthyretin/HIU_hydrolase"/>
</dbReference>
<dbReference type="PANTHER" id="PTHR10395:SF7">
    <property type="entry name" value="5-HYDROXYISOURATE HYDROLASE"/>
    <property type="match status" value="1"/>
</dbReference>
<evidence type="ECO:0000256" key="4">
    <source>
        <dbReference type="ARBA" id="ARBA00011881"/>
    </source>
</evidence>
<evidence type="ECO:0000256" key="1">
    <source>
        <dbReference type="ARBA" id="ARBA00001043"/>
    </source>
</evidence>
<dbReference type="AlphaFoldDB" id="A0A1V9ZQL2"/>
<feature type="domain" description="FYVE-type" evidence="13">
    <location>
        <begin position="160"/>
        <end position="220"/>
    </location>
</feature>
<dbReference type="OrthoDB" id="660555at2759"/>
<dbReference type="Gene3D" id="3.30.40.10">
    <property type="entry name" value="Zinc/RING finger domain, C3HC4 (zinc finger)"/>
    <property type="match status" value="1"/>
</dbReference>
<dbReference type="PRINTS" id="PR00189">
    <property type="entry name" value="TRNSTHYRETIN"/>
</dbReference>
<comment type="function">
    <text evidence="2">Catalyzes the hydrolysis of 5-hydroxyisourate (HIU) to 2-oxo-4-hydroxy-4-carboxy-5-ureidoimidazoline (OHCU).</text>
</comment>
<evidence type="ECO:0000256" key="9">
    <source>
        <dbReference type="ARBA" id="ARBA00022801"/>
    </source>
</evidence>
<evidence type="ECO:0000256" key="2">
    <source>
        <dbReference type="ARBA" id="ARBA00002704"/>
    </source>
</evidence>
<keyword evidence="7" id="KW-0479">Metal-binding</keyword>
<reference evidence="14 15" key="1">
    <citation type="journal article" date="2014" name="Genome Biol. Evol.">
        <title>The secreted proteins of Achlya hypogyna and Thraustotheca clavata identify the ancestral oomycete secretome and reveal gene acquisitions by horizontal gene transfer.</title>
        <authorList>
            <person name="Misner I."/>
            <person name="Blouin N."/>
            <person name="Leonard G."/>
            <person name="Richards T.A."/>
            <person name="Lane C.E."/>
        </authorList>
    </citation>
    <scope>NUCLEOTIDE SEQUENCE [LARGE SCALE GENOMIC DNA]</scope>
    <source>
        <strain evidence="14 15">ATCC 34112</strain>
    </source>
</reference>
<dbReference type="SMART" id="SM00095">
    <property type="entry name" value="TR_THY"/>
    <property type="match status" value="1"/>
</dbReference>
<feature type="binding site" evidence="11">
    <location>
        <position position="20"/>
    </location>
    <ligand>
        <name>substrate</name>
    </ligand>
</feature>
<evidence type="ECO:0000256" key="12">
    <source>
        <dbReference type="PROSITE-ProRule" id="PRU00091"/>
    </source>
</evidence>
<dbReference type="Proteomes" id="UP000243217">
    <property type="component" value="Unassembled WGS sequence"/>
</dbReference>
<evidence type="ECO:0000256" key="6">
    <source>
        <dbReference type="ARBA" id="ARBA00022631"/>
    </source>
</evidence>
<dbReference type="InterPro" id="IPR023416">
    <property type="entry name" value="Transthyretin/HIU_hydrolase_d"/>
</dbReference>
<evidence type="ECO:0000256" key="10">
    <source>
        <dbReference type="ARBA" id="ARBA00022833"/>
    </source>
</evidence>
<protein>
    <recommendedName>
        <fullName evidence="5">hydroxyisourate hydrolase</fullName>
        <ecNumber evidence="5">3.5.2.17</ecNumber>
    </recommendedName>
</protein>